<comment type="caution">
    <text evidence="1">The sequence shown here is derived from an EMBL/GenBank/DDBJ whole genome shotgun (WGS) entry which is preliminary data.</text>
</comment>
<reference evidence="1" key="1">
    <citation type="submission" date="2021-01" db="EMBL/GenBank/DDBJ databases">
        <authorList>
            <consortium name="Genoscope - CEA"/>
            <person name="William W."/>
        </authorList>
    </citation>
    <scope>NUCLEOTIDE SEQUENCE</scope>
</reference>
<evidence type="ECO:0000313" key="2">
    <source>
        <dbReference type="Proteomes" id="UP000692954"/>
    </source>
</evidence>
<protein>
    <submittedName>
        <fullName evidence="1">Uncharacterized protein</fullName>
    </submittedName>
</protein>
<evidence type="ECO:0000313" key="1">
    <source>
        <dbReference type="EMBL" id="CAD8104576.1"/>
    </source>
</evidence>
<dbReference type="Proteomes" id="UP000692954">
    <property type="component" value="Unassembled WGS sequence"/>
</dbReference>
<gene>
    <name evidence="1" type="ORF">PSON_ATCC_30995.1.T0820187</name>
</gene>
<keyword evidence="2" id="KW-1185">Reference proteome</keyword>
<organism evidence="1 2">
    <name type="scientific">Paramecium sonneborni</name>
    <dbReference type="NCBI Taxonomy" id="65129"/>
    <lineage>
        <taxon>Eukaryota</taxon>
        <taxon>Sar</taxon>
        <taxon>Alveolata</taxon>
        <taxon>Ciliophora</taxon>
        <taxon>Intramacronucleata</taxon>
        <taxon>Oligohymenophorea</taxon>
        <taxon>Peniculida</taxon>
        <taxon>Parameciidae</taxon>
        <taxon>Paramecium</taxon>
    </lineage>
</organism>
<accession>A0A8S1PNG4</accession>
<dbReference type="AlphaFoldDB" id="A0A8S1PNG4"/>
<dbReference type="EMBL" id="CAJJDN010000082">
    <property type="protein sequence ID" value="CAD8104576.1"/>
    <property type="molecule type" value="Genomic_DNA"/>
</dbReference>
<name>A0A8S1PNG4_9CILI</name>
<sequence length="58" mass="6940">MSSEFIFGCSSNYCWRNNKAFDLYQKINQNQSVFKSKRNSRAFNQRIFSTQFTLEEAQ</sequence>
<proteinExistence type="predicted"/>